<gene>
    <name evidence="2" type="ORF">Vbra_14980</name>
</gene>
<proteinExistence type="predicted"/>
<reference evidence="2 3" key="1">
    <citation type="submission" date="2014-11" db="EMBL/GenBank/DDBJ databases">
        <authorList>
            <person name="Zhu J."/>
            <person name="Qi W."/>
            <person name="Song R."/>
        </authorList>
    </citation>
    <scope>NUCLEOTIDE SEQUENCE [LARGE SCALE GENOMIC DNA]</scope>
</reference>
<dbReference type="InterPro" id="IPR036249">
    <property type="entry name" value="Thioredoxin-like_sf"/>
</dbReference>
<dbReference type="OrthoDB" id="331499at2759"/>
<dbReference type="EMBL" id="CDMY01000405">
    <property type="protein sequence ID" value="CEM10617.1"/>
    <property type="molecule type" value="Genomic_DNA"/>
</dbReference>
<protein>
    <recommendedName>
        <fullName evidence="1">Thioredoxin domain-containing protein</fullName>
    </recommendedName>
</protein>
<dbReference type="PhylomeDB" id="A0A0G4FBS9"/>
<dbReference type="SUPFAM" id="SSF52833">
    <property type="entry name" value="Thioredoxin-like"/>
    <property type="match status" value="1"/>
</dbReference>
<evidence type="ECO:0000313" key="2">
    <source>
        <dbReference type="EMBL" id="CEM10617.1"/>
    </source>
</evidence>
<name>A0A0G4FBS9_VITBC</name>
<dbReference type="Proteomes" id="UP000041254">
    <property type="component" value="Unassembled WGS sequence"/>
</dbReference>
<evidence type="ECO:0000259" key="1">
    <source>
        <dbReference type="Pfam" id="PF00085"/>
    </source>
</evidence>
<accession>A0A0G4FBS9</accession>
<feature type="domain" description="Thioredoxin" evidence="1">
    <location>
        <begin position="127"/>
        <end position="212"/>
    </location>
</feature>
<evidence type="ECO:0000313" key="3">
    <source>
        <dbReference type="Proteomes" id="UP000041254"/>
    </source>
</evidence>
<keyword evidence="3" id="KW-1185">Reference proteome</keyword>
<dbReference type="CDD" id="cd02947">
    <property type="entry name" value="TRX_family"/>
    <property type="match status" value="1"/>
</dbReference>
<sequence length="266" mass="30063">MRKAIAAPLARQLRCLRRRPPVGSVRAFSTVLVPDPPKAPLPDVPASLKRYVVSAPVEKDGKLVVEVTSPEGGKEEHDKAVWDLTWRTEREKEAHLLKQQMVQEAMSKADEEKAAELMKGHPGMIRVTSMEDYEFFLYKRPELLVCFFTASFSLWSKILAPRMEEMAKTYPKHIFLSIDTDACPRAAYHADVDDVPTVVVMKNDDGYRVKVTPENRCEFESIIARAKAAIDGFVEPSTGVASKMAWLNHNISVDNLNLKRINWPTQ</sequence>
<organism evidence="2 3">
    <name type="scientific">Vitrella brassicaformis (strain CCMP3155)</name>
    <dbReference type="NCBI Taxonomy" id="1169540"/>
    <lineage>
        <taxon>Eukaryota</taxon>
        <taxon>Sar</taxon>
        <taxon>Alveolata</taxon>
        <taxon>Colpodellida</taxon>
        <taxon>Vitrellaceae</taxon>
        <taxon>Vitrella</taxon>
    </lineage>
</organism>
<dbReference type="FunCoup" id="A0A0G4FBS9">
    <property type="interactions" value="15"/>
</dbReference>
<dbReference type="InParanoid" id="A0A0G4FBS9"/>
<dbReference type="Pfam" id="PF00085">
    <property type="entry name" value="Thioredoxin"/>
    <property type="match status" value="1"/>
</dbReference>
<dbReference type="VEuPathDB" id="CryptoDB:Vbra_14980"/>
<dbReference type="InterPro" id="IPR013766">
    <property type="entry name" value="Thioredoxin_domain"/>
</dbReference>
<dbReference type="Gene3D" id="3.40.30.10">
    <property type="entry name" value="Glutaredoxin"/>
    <property type="match status" value="1"/>
</dbReference>
<dbReference type="AlphaFoldDB" id="A0A0G4FBS9"/>